<gene>
    <name evidence="1" type="ORF">Pint_31303</name>
</gene>
<sequence>MSTKKRSNGFINYWLIPIHHKYQEMPMHSSEILIVMKELSIHSLLILLHSCKIGFHSLSTQENQEKHQMVAPSNNYKILFQRYAT</sequence>
<evidence type="ECO:0000313" key="1">
    <source>
        <dbReference type="EMBL" id="KAJ0020402.1"/>
    </source>
</evidence>
<reference evidence="2" key="1">
    <citation type="journal article" date="2023" name="G3 (Bethesda)">
        <title>Genome assembly and association tests identify interacting loci associated with vigor, precocity, and sex in interspecific pistachio rootstocks.</title>
        <authorList>
            <person name="Palmer W."/>
            <person name="Jacygrad E."/>
            <person name="Sagayaradj S."/>
            <person name="Cavanaugh K."/>
            <person name="Han R."/>
            <person name="Bertier L."/>
            <person name="Beede B."/>
            <person name="Kafkas S."/>
            <person name="Golino D."/>
            <person name="Preece J."/>
            <person name="Michelmore R."/>
        </authorList>
    </citation>
    <scope>NUCLEOTIDE SEQUENCE [LARGE SCALE GENOMIC DNA]</scope>
</reference>
<evidence type="ECO:0000313" key="2">
    <source>
        <dbReference type="Proteomes" id="UP001163603"/>
    </source>
</evidence>
<dbReference type="EMBL" id="CM047746">
    <property type="protein sequence ID" value="KAJ0020402.1"/>
    <property type="molecule type" value="Genomic_DNA"/>
</dbReference>
<dbReference type="Proteomes" id="UP001163603">
    <property type="component" value="Chromosome 11"/>
</dbReference>
<comment type="caution">
    <text evidence="1">The sequence shown here is derived from an EMBL/GenBank/DDBJ whole genome shotgun (WGS) entry which is preliminary data.</text>
</comment>
<keyword evidence="2" id="KW-1185">Reference proteome</keyword>
<organism evidence="1 2">
    <name type="scientific">Pistacia integerrima</name>
    <dbReference type="NCBI Taxonomy" id="434235"/>
    <lineage>
        <taxon>Eukaryota</taxon>
        <taxon>Viridiplantae</taxon>
        <taxon>Streptophyta</taxon>
        <taxon>Embryophyta</taxon>
        <taxon>Tracheophyta</taxon>
        <taxon>Spermatophyta</taxon>
        <taxon>Magnoliopsida</taxon>
        <taxon>eudicotyledons</taxon>
        <taxon>Gunneridae</taxon>
        <taxon>Pentapetalae</taxon>
        <taxon>rosids</taxon>
        <taxon>malvids</taxon>
        <taxon>Sapindales</taxon>
        <taxon>Anacardiaceae</taxon>
        <taxon>Pistacia</taxon>
    </lineage>
</organism>
<name>A0ACC0XQ14_9ROSI</name>
<accession>A0ACC0XQ14</accession>
<protein>
    <submittedName>
        <fullName evidence="1">Uncharacterized protein</fullName>
    </submittedName>
</protein>
<proteinExistence type="predicted"/>